<sequence length="166" mass="19056">MAPCCEDLASNNKTETDKNEYGFGIHLLDDLGERDLDILLTCPQELHQPRDELVVDPLPRKEVPAAFAEGDLQRVRLRRVAVPLEVFPPPALDLANRATCPVGLGGREQRLVPRLELSRELEVLVLRFLLLLLLLLLLRNRFLLHRHRHRHQHLHTPLNPNQLSVH</sequence>
<keyword evidence="1" id="KW-0472">Membrane</keyword>
<evidence type="ECO:0000256" key="1">
    <source>
        <dbReference type="SAM" id="Phobius"/>
    </source>
</evidence>
<evidence type="ECO:0000313" key="3">
    <source>
        <dbReference type="Proteomes" id="UP000759537"/>
    </source>
</evidence>
<keyword evidence="1" id="KW-1133">Transmembrane helix</keyword>
<dbReference type="AlphaFoldDB" id="A0A9P5TC92"/>
<name>A0A9P5TC92_9AGAM</name>
<organism evidence="2 3">
    <name type="scientific">Russula ochroleuca</name>
    <dbReference type="NCBI Taxonomy" id="152965"/>
    <lineage>
        <taxon>Eukaryota</taxon>
        <taxon>Fungi</taxon>
        <taxon>Dikarya</taxon>
        <taxon>Basidiomycota</taxon>
        <taxon>Agaricomycotina</taxon>
        <taxon>Agaricomycetes</taxon>
        <taxon>Russulales</taxon>
        <taxon>Russulaceae</taxon>
        <taxon>Russula</taxon>
    </lineage>
</organism>
<accession>A0A9P5TC92</accession>
<keyword evidence="3" id="KW-1185">Reference proteome</keyword>
<dbReference type="EMBL" id="WHVB01000003">
    <property type="protein sequence ID" value="KAF8484904.1"/>
    <property type="molecule type" value="Genomic_DNA"/>
</dbReference>
<evidence type="ECO:0000313" key="2">
    <source>
        <dbReference type="EMBL" id="KAF8484904.1"/>
    </source>
</evidence>
<keyword evidence="1" id="KW-0812">Transmembrane</keyword>
<gene>
    <name evidence="2" type="ORF">DFH94DRAFT_716786</name>
</gene>
<reference evidence="2" key="2">
    <citation type="journal article" date="2020" name="Nat. Commun.">
        <title>Large-scale genome sequencing of mycorrhizal fungi provides insights into the early evolution of symbiotic traits.</title>
        <authorList>
            <person name="Miyauchi S."/>
            <person name="Kiss E."/>
            <person name="Kuo A."/>
            <person name="Drula E."/>
            <person name="Kohler A."/>
            <person name="Sanchez-Garcia M."/>
            <person name="Morin E."/>
            <person name="Andreopoulos B."/>
            <person name="Barry K.W."/>
            <person name="Bonito G."/>
            <person name="Buee M."/>
            <person name="Carver A."/>
            <person name="Chen C."/>
            <person name="Cichocki N."/>
            <person name="Clum A."/>
            <person name="Culley D."/>
            <person name="Crous P.W."/>
            <person name="Fauchery L."/>
            <person name="Girlanda M."/>
            <person name="Hayes R.D."/>
            <person name="Keri Z."/>
            <person name="LaButti K."/>
            <person name="Lipzen A."/>
            <person name="Lombard V."/>
            <person name="Magnuson J."/>
            <person name="Maillard F."/>
            <person name="Murat C."/>
            <person name="Nolan M."/>
            <person name="Ohm R.A."/>
            <person name="Pangilinan J."/>
            <person name="Pereira M.F."/>
            <person name="Perotto S."/>
            <person name="Peter M."/>
            <person name="Pfister S."/>
            <person name="Riley R."/>
            <person name="Sitrit Y."/>
            <person name="Stielow J.B."/>
            <person name="Szollosi G."/>
            <person name="Zifcakova L."/>
            <person name="Stursova M."/>
            <person name="Spatafora J.W."/>
            <person name="Tedersoo L."/>
            <person name="Vaario L.M."/>
            <person name="Yamada A."/>
            <person name="Yan M."/>
            <person name="Wang P."/>
            <person name="Xu J."/>
            <person name="Bruns T."/>
            <person name="Baldrian P."/>
            <person name="Vilgalys R."/>
            <person name="Dunand C."/>
            <person name="Henrissat B."/>
            <person name="Grigoriev I.V."/>
            <person name="Hibbett D."/>
            <person name="Nagy L.G."/>
            <person name="Martin F.M."/>
        </authorList>
    </citation>
    <scope>NUCLEOTIDE SEQUENCE</scope>
    <source>
        <strain evidence="2">Prilba</strain>
    </source>
</reference>
<reference evidence="2" key="1">
    <citation type="submission" date="2019-10" db="EMBL/GenBank/DDBJ databases">
        <authorList>
            <consortium name="DOE Joint Genome Institute"/>
            <person name="Kuo A."/>
            <person name="Miyauchi S."/>
            <person name="Kiss E."/>
            <person name="Drula E."/>
            <person name="Kohler A."/>
            <person name="Sanchez-Garcia M."/>
            <person name="Andreopoulos B."/>
            <person name="Barry K.W."/>
            <person name="Bonito G."/>
            <person name="Buee M."/>
            <person name="Carver A."/>
            <person name="Chen C."/>
            <person name="Cichocki N."/>
            <person name="Clum A."/>
            <person name="Culley D."/>
            <person name="Crous P.W."/>
            <person name="Fauchery L."/>
            <person name="Girlanda M."/>
            <person name="Hayes R."/>
            <person name="Keri Z."/>
            <person name="LaButti K."/>
            <person name="Lipzen A."/>
            <person name="Lombard V."/>
            <person name="Magnuson J."/>
            <person name="Maillard F."/>
            <person name="Morin E."/>
            <person name="Murat C."/>
            <person name="Nolan M."/>
            <person name="Ohm R."/>
            <person name="Pangilinan J."/>
            <person name="Pereira M."/>
            <person name="Perotto S."/>
            <person name="Peter M."/>
            <person name="Riley R."/>
            <person name="Sitrit Y."/>
            <person name="Stielow B."/>
            <person name="Szollosi G."/>
            <person name="Zifcakova L."/>
            <person name="Stursova M."/>
            <person name="Spatafora J.W."/>
            <person name="Tedersoo L."/>
            <person name="Vaario L.-M."/>
            <person name="Yamada A."/>
            <person name="Yan M."/>
            <person name="Wang P."/>
            <person name="Xu J."/>
            <person name="Bruns T."/>
            <person name="Baldrian P."/>
            <person name="Vilgalys R."/>
            <person name="Henrissat B."/>
            <person name="Grigoriev I.V."/>
            <person name="Hibbett D."/>
            <person name="Nagy L.G."/>
            <person name="Martin F.M."/>
        </authorList>
    </citation>
    <scope>NUCLEOTIDE SEQUENCE</scope>
    <source>
        <strain evidence="2">Prilba</strain>
    </source>
</reference>
<feature type="non-terminal residue" evidence="2">
    <location>
        <position position="166"/>
    </location>
</feature>
<feature type="transmembrane region" description="Helical" evidence="1">
    <location>
        <begin position="121"/>
        <end position="138"/>
    </location>
</feature>
<proteinExistence type="predicted"/>
<comment type="caution">
    <text evidence="2">The sequence shown here is derived from an EMBL/GenBank/DDBJ whole genome shotgun (WGS) entry which is preliminary data.</text>
</comment>
<dbReference type="Proteomes" id="UP000759537">
    <property type="component" value="Unassembled WGS sequence"/>
</dbReference>
<dbReference type="OrthoDB" id="3326389at2759"/>
<protein>
    <submittedName>
        <fullName evidence="2">Uncharacterized protein</fullName>
    </submittedName>
</protein>